<accession>A0A2H0V341</accession>
<dbReference type="CDD" id="cd02440">
    <property type="entry name" value="AdoMet_MTases"/>
    <property type="match status" value="1"/>
</dbReference>
<evidence type="ECO:0000313" key="2">
    <source>
        <dbReference type="EMBL" id="PIR93468.1"/>
    </source>
</evidence>
<dbReference type="EMBL" id="PFAR01000007">
    <property type="protein sequence ID" value="PIR93468.1"/>
    <property type="molecule type" value="Genomic_DNA"/>
</dbReference>
<dbReference type="InterPro" id="IPR013216">
    <property type="entry name" value="Methyltransf_11"/>
</dbReference>
<dbReference type="Proteomes" id="UP000228626">
    <property type="component" value="Unassembled WGS sequence"/>
</dbReference>
<proteinExistence type="predicted"/>
<dbReference type="GO" id="GO:0008757">
    <property type="term" value="F:S-adenosylmethionine-dependent methyltransferase activity"/>
    <property type="evidence" value="ECO:0007669"/>
    <property type="project" value="InterPro"/>
</dbReference>
<gene>
    <name evidence="2" type="ORF">COT99_00595</name>
</gene>
<dbReference type="InterPro" id="IPR029063">
    <property type="entry name" value="SAM-dependent_MTases_sf"/>
</dbReference>
<organism evidence="2 3">
    <name type="scientific">Candidatus Falkowbacteria bacterium CG10_big_fil_rev_8_21_14_0_10_43_10</name>
    <dbReference type="NCBI Taxonomy" id="1974567"/>
    <lineage>
        <taxon>Bacteria</taxon>
        <taxon>Candidatus Falkowiibacteriota</taxon>
    </lineage>
</organism>
<evidence type="ECO:0000313" key="3">
    <source>
        <dbReference type="Proteomes" id="UP000228626"/>
    </source>
</evidence>
<name>A0A2H0V341_9BACT</name>
<reference evidence="3" key="1">
    <citation type="submission" date="2017-09" db="EMBL/GenBank/DDBJ databases">
        <title>Depth-based differentiation of microbial function through sediment-hosted aquifers and enrichment of novel symbionts in the deep terrestrial subsurface.</title>
        <authorList>
            <person name="Probst A.J."/>
            <person name="Ladd B."/>
            <person name="Jarett J.K."/>
            <person name="Geller-Mcgrath D.E."/>
            <person name="Sieber C.M.K."/>
            <person name="Emerson J.B."/>
            <person name="Anantharaman K."/>
            <person name="Thomas B.C."/>
            <person name="Malmstrom R."/>
            <person name="Stieglmeier M."/>
            <person name="Klingl A."/>
            <person name="Woyke T."/>
            <person name="Ryan C.M."/>
            <person name="Banfield J.F."/>
        </authorList>
    </citation>
    <scope>NUCLEOTIDE SEQUENCE [LARGE SCALE GENOMIC DNA]</scope>
</reference>
<evidence type="ECO:0000259" key="1">
    <source>
        <dbReference type="Pfam" id="PF08241"/>
    </source>
</evidence>
<dbReference type="AlphaFoldDB" id="A0A2H0V341"/>
<comment type="caution">
    <text evidence="2">The sequence shown here is derived from an EMBL/GenBank/DDBJ whole genome shotgun (WGS) entry which is preliminary data.</text>
</comment>
<feature type="domain" description="Methyltransferase type 11" evidence="1">
    <location>
        <begin position="68"/>
        <end position="150"/>
    </location>
</feature>
<dbReference type="SUPFAM" id="SSF53335">
    <property type="entry name" value="S-adenosyl-L-methionine-dependent methyltransferases"/>
    <property type="match status" value="1"/>
</dbReference>
<protein>
    <recommendedName>
        <fullName evidence="1">Methyltransferase type 11 domain-containing protein</fullName>
    </recommendedName>
</protein>
<dbReference type="Pfam" id="PF08241">
    <property type="entry name" value="Methyltransf_11"/>
    <property type="match status" value="1"/>
</dbReference>
<sequence length="286" mass="33310">MSNEKSWSYLAKNYDKLVKPPSRPCKEQLKIWDKIIRQKMGRPAGNALIGNALILGATPELRDLALKNKLYTWSVDINEAMMEAMTKLMKRANIRHEARIIKDWQKVFLPEKYFDIIMMDAALNNLLTDAGNKAVIKRMANWLAPDGIVLMRNLVIKSLKNKKTVKYWFNRIQKKEAINFGDLSLLFRVDSGASTLTKSPSIVDSAVNYQKVMKQFDGQNKKVKIFLEKYYQLVGKDHKKFFAYEKSDFEKMLKKYFKILPVKKCGEHFSCRAIFPAYYLKKKHHA</sequence>
<dbReference type="Gene3D" id="3.40.50.150">
    <property type="entry name" value="Vaccinia Virus protein VP39"/>
    <property type="match status" value="1"/>
</dbReference>